<organism evidence="4 5">
    <name type="scientific">Candolleomyces aberdarensis</name>
    <dbReference type="NCBI Taxonomy" id="2316362"/>
    <lineage>
        <taxon>Eukaryota</taxon>
        <taxon>Fungi</taxon>
        <taxon>Dikarya</taxon>
        <taxon>Basidiomycota</taxon>
        <taxon>Agaricomycotina</taxon>
        <taxon>Agaricomycetes</taxon>
        <taxon>Agaricomycetidae</taxon>
        <taxon>Agaricales</taxon>
        <taxon>Agaricineae</taxon>
        <taxon>Psathyrellaceae</taxon>
        <taxon>Candolleomyces</taxon>
    </lineage>
</organism>
<feature type="compositionally biased region" description="Basic and acidic residues" evidence="3">
    <location>
        <begin position="306"/>
        <end position="318"/>
    </location>
</feature>
<dbReference type="EMBL" id="SDEE01000191">
    <property type="protein sequence ID" value="RXW19624.1"/>
    <property type="molecule type" value="Genomic_DNA"/>
</dbReference>
<protein>
    <submittedName>
        <fullName evidence="4">Uncharacterized protein</fullName>
    </submittedName>
</protein>
<evidence type="ECO:0000256" key="3">
    <source>
        <dbReference type="SAM" id="MobiDB-lite"/>
    </source>
</evidence>
<proteinExistence type="predicted"/>
<keyword evidence="2" id="KW-0539">Nucleus</keyword>
<comment type="caution">
    <text evidence="4">The sequence shown here is derived from an EMBL/GenBank/DDBJ whole genome shotgun (WGS) entry which is preliminary data.</text>
</comment>
<feature type="compositionally biased region" description="Polar residues" evidence="3">
    <location>
        <begin position="291"/>
        <end position="302"/>
    </location>
</feature>
<sequence>MYKFIKAKREEVTEAVIRKATFGMKEAENSVQSVLNSLFSPLSKKRVKELGLTEQEEGKYVARLYQEIDGSGRESAIATGCFGHYATLRNYDANLSRHEKGSEWLVTFDLISASMYGDADERGGERVERNQADWDHLQTTKANEEIYKTLVRGLRAAAVRHGGDFRHLGGTPVVQLELAPLLNRLISPPLRPVNSQIIKPEEKAVLDRLVNIMTALELRFVRERSEEGQLSYRLDPPIDVFVTYDGKRASDIAVSRYAVRHIVATEVDAKLADKENDVVEKGKRGKHHFFGQSTEVSSTASPSKRARGDEDGDRSSHIKKAKLEPIDIADRVTSLFLCIPVTR</sequence>
<name>A0A4Q2DL60_9AGAR</name>
<dbReference type="Proteomes" id="UP000290288">
    <property type="component" value="Unassembled WGS sequence"/>
</dbReference>
<evidence type="ECO:0000256" key="1">
    <source>
        <dbReference type="ARBA" id="ARBA00004123"/>
    </source>
</evidence>
<dbReference type="STRING" id="2316362.A0A4Q2DL60"/>
<dbReference type="PANTHER" id="PTHR46765">
    <property type="entry name" value="P-LOOP CONTAINING NUCLEOSIDE TRIPHOSPHATE HYDROLASES SUPERFAMILY PROTEIN"/>
    <property type="match status" value="1"/>
</dbReference>
<evidence type="ECO:0000256" key="2">
    <source>
        <dbReference type="ARBA" id="ARBA00023242"/>
    </source>
</evidence>
<evidence type="ECO:0000313" key="4">
    <source>
        <dbReference type="EMBL" id="RXW19624.1"/>
    </source>
</evidence>
<dbReference type="OrthoDB" id="2195431at2759"/>
<dbReference type="InterPro" id="IPR053016">
    <property type="entry name" value="CTF18-RFC_complex"/>
</dbReference>
<dbReference type="GO" id="GO:0005634">
    <property type="term" value="C:nucleus"/>
    <property type="evidence" value="ECO:0007669"/>
    <property type="project" value="UniProtKB-SubCell"/>
</dbReference>
<dbReference type="AlphaFoldDB" id="A0A4Q2DL60"/>
<dbReference type="PANTHER" id="PTHR46765:SF1">
    <property type="entry name" value="P-LOOP CONTAINING NUCLEOSIDE TRIPHOSPHATE HYDROLASES SUPERFAMILY PROTEIN"/>
    <property type="match status" value="1"/>
</dbReference>
<keyword evidence="5" id="KW-1185">Reference proteome</keyword>
<accession>A0A4Q2DL60</accession>
<reference evidence="4 5" key="1">
    <citation type="submission" date="2019-01" db="EMBL/GenBank/DDBJ databases">
        <title>Draft genome sequence of Psathyrella aberdarensis IHI B618.</title>
        <authorList>
            <person name="Buettner E."/>
            <person name="Kellner H."/>
        </authorList>
    </citation>
    <scope>NUCLEOTIDE SEQUENCE [LARGE SCALE GENOMIC DNA]</scope>
    <source>
        <strain evidence="4 5">IHI B618</strain>
    </source>
</reference>
<comment type="subcellular location">
    <subcellularLocation>
        <location evidence="1">Nucleus</location>
    </subcellularLocation>
</comment>
<gene>
    <name evidence="4" type="ORF">EST38_g6220</name>
</gene>
<feature type="region of interest" description="Disordered" evidence="3">
    <location>
        <begin position="289"/>
        <end position="318"/>
    </location>
</feature>
<evidence type="ECO:0000313" key="5">
    <source>
        <dbReference type="Proteomes" id="UP000290288"/>
    </source>
</evidence>